<sequence length="412" mass="43742">MIIIFTPREYRCQLFFLLLTTIIVLIYSRKRSAFRAPLLQEKGSIRLSLPSAVPKRRFAALPSGKAGFALLQLLLAGFTLLSVGIAVSLGQVDVPLGQSFQILAHRLTGLTFGDSADILSGPNANIIWTIRFPRVLLALLVGAGLSLCGTIMQASVQNPLADPYILGISSGASLGATFSIMIGFGAGGVLGQLGLAFWAFAGAVGASVLVLALSGIGSRMTSAKLVLSGMVIHALCTAFANSIIYFANNTEGIRTVTFWTMGSLAAAKWDRLPLVAAAVVLAALFFLLQSRILNTMLLGEEAAVTLGVNLNRHRRFYLIATALLTGVLVSSCGMIGFVGLIIPHMVRAGVGSDHRRLLPLSIWAGGLFLIWTDIIARTAIPKVELPIGIITALIGAPLFMYMLLKKGYEFGG</sequence>
<dbReference type="EMBL" id="CP051428">
    <property type="protein sequence ID" value="QJC52383.1"/>
    <property type="molecule type" value="Genomic_DNA"/>
</dbReference>
<feature type="transmembrane region" description="Helical" evidence="8">
    <location>
        <begin position="164"/>
        <end position="189"/>
    </location>
</feature>
<evidence type="ECO:0000313" key="9">
    <source>
        <dbReference type="EMBL" id="QJC52383.1"/>
    </source>
</evidence>
<keyword evidence="3" id="KW-0813">Transport</keyword>
<name>A0A6H2GY68_9BACL</name>
<evidence type="ECO:0000256" key="6">
    <source>
        <dbReference type="ARBA" id="ARBA00022989"/>
    </source>
</evidence>
<dbReference type="PANTHER" id="PTHR30472:SF25">
    <property type="entry name" value="ABC TRANSPORTER PERMEASE PROTEIN MJ0876-RELATED"/>
    <property type="match status" value="1"/>
</dbReference>
<organism evidence="9 10">
    <name type="scientific">Paenibacillus albicereus</name>
    <dbReference type="NCBI Taxonomy" id="2726185"/>
    <lineage>
        <taxon>Bacteria</taxon>
        <taxon>Bacillati</taxon>
        <taxon>Bacillota</taxon>
        <taxon>Bacilli</taxon>
        <taxon>Bacillales</taxon>
        <taxon>Paenibacillaceae</taxon>
        <taxon>Paenibacillus</taxon>
    </lineage>
</organism>
<dbReference type="Proteomes" id="UP000502136">
    <property type="component" value="Chromosome"/>
</dbReference>
<dbReference type="SUPFAM" id="SSF81345">
    <property type="entry name" value="ABC transporter involved in vitamin B12 uptake, BtuC"/>
    <property type="match status" value="1"/>
</dbReference>
<feature type="transmembrane region" description="Helical" evidence="8">
    <location>
        <begin position="12"/>
        <end position="28"/>
    </location>
</feature>
<dbReference type="GO" id="GO:0005886">
    <property type="term" value="C:plasma membrane"/>
    <property type="evidence" value="ECO:0007669"/>
    <property type="project" value="UniProtKB-SubCell"/>
</dbReference>
<feature type="transmembrane region" description="Helical" evidence="8">
    <location>
        <begin position="132"/>
        <end position="152"/>
    </location>
</feature>
<keyword evidence="6 8" id="KW-1133">Transmembrane helix</keyword>
<evidence type="ECO:0000256" key="2">
    <source>
        <dbReference type="ARBA" id="ARBA00007935"/>
    </source>
</evidence>
<dbReference type="GO" id="GO:0033214">
    <property type="term" value="P:siderophore-iron import into cell"/>
    <property type="evidence" value="ECO:0007669"/>
    <property type="project" value="TreeGrafter"/>
</dbReference>
<dbReference type="AlphaFoldDB" id="A0A6H2GY68"/>
<dbReference type="Pfam" id="PF01032">
    <property type="entry name" value="FecCD"/>
    <property type="match status" value="1"/>
</dbReference>
<accession>A0A6H2GY68</accession>
<keyword evidence="4" id="KW-1003">Cell membrane</keyword>
<feature type="transmembrane region" description="Helical" evidence="8">
    <location>
        <begin position="357"/>
        <end position="376"/>
    </location>
</feature>
<keyword evidence="7 8" id="KW-0472">Membrane</keyword>
<evidence type="ECO:0000256" key="5">
    <source>
        <dbReference type="ARBA" id="ARBA00022692"/>
    </source>
</evidence>
<dbReference type="KEGG" id="palr:HGI30_12980"/>
<dbReference type="InterPro" id="IPR037294">
    <property type="entry name" value="ABC_BtuC-like"/>
</dbReference>
<dbReference type="CDD" id="cd06550">
    <property type="entry name" value="TM_ABC_iron-siderophores_like"/>
    <property type="match status" value="1"/>
</dbReference>
<reference evidence="9 10" key="1">
    <citation type="submission" date="2020-04" db="EMBL/GenBank/DDBJ databases">
        <title>Novel Paenibacillus strain UniB2 isolated from commercial digestive syrup.</title>
        <authorList>
            <person name="Thorat V."/>
            <person name="Kirdat K."/>
            <person name="Tiwarekar B."/>
            <person name="Yadav A."/>
        </authorList>
    </citation>
    <scope>NUCLEOTIDE SEQUENCE [LARGE SCALE GENOMIC DNA]</scope>
    <source>
        <strain evidence="9 10">UniB2</strain>
    </source>
</reference>
<feature type="transmembrane region" description="Helical" evidence="8">
    <location>
        <begin position="225"/>
        <end position="247"/>
    </location>
</feature>
<dbReference type="GO" id="GO:0022857">
    <property type="term" value="F:transmembrane transporter activity"/>
    <property type="evidence" value="ECO:0007669"/>
    <property type="project" value="InterPro"/>
</dbReference>
<dbReference type="FunFam" id="1.10.3470.10:FF:000001">
    <property type="entry name" value="Vitamin B12 ABC transporter permease BtuC"/>
    <property type="match status" value="1"/>
</dbReference>
<dbReference type="Gene3D" id="1.10.3470.10">
    <property type="entry name" value="ABC transporter involved in vitamin B12 uptake, BtuC"/>
    <property type="match status" value="1"/>
</dbReference>
<evidence type="ECO:0000256" key="8">
    <source>
        <dbReference type="SAM" id="Phobius"/>
    </source>
</evidence>
<evidence type="ECO:0000256" key="7">
    <source>
        <dbReference type="ARBA" id="ARBA00023136"/>
    </source>
</evidence>
<dbReference type="PANTHER" id="PTHR30472">
    <property type="entry name" value="FERRIC ENTEROBACTIN TRANSPORT SYSTEM PERMEASE PROTEIN"/>
    <property type="match status" value="1"/>
</dbReference>
<evidence type="ECO:0000313" key="10">
    <source>
        <dbReference type="Proteomes" id="UP000502136"/>
    </source>
</evidence>
<gene>
    <name evidence="9" type="ORF">HGI30_12980</name>
</gene>
<evidence type="ECO:0000256" key="4">
    <source>
        <dbReference type="ARBA" id="ARBA00022475"/>
    </source>
</evidence>
<keyword evidence="5 8" id="KW-0812">Transmembrane</keyword>
<feature type="transmembrane region" description="Helical" evidence="8">
    <location>
        <begin position="383"/>
        <end position="404"/>
    </location>
</feature>
<evidence type="ECO:0000256" key="3">
    <source>
        <dbReference type="ARBA" id="ARBA00022448"/>
    </source>
</evidence>
<evidence type="ECO:0000256" key="1">
    <source>
        <dbReference type="ARBA" id="ARBA00004651"/>
    </source>
</evidence>
<feature type="transmembrane region" description="Helical" evidence="8">
    <location>
        <begin position="66"/>
        <end position="89"/>
    </location>
</feature>
<feature type="transmembrane region" description="Helical" evidence="8">
    <location>
        <begin position="271"/>
        <end position="288"/>
    </location>
</feature>
<protein>
    <submittedName>
        <fullName evidence="9">Iron ABC transporter permease</fullName>
    </submittedName>
</protein>
<feature type="transmembrane region" description="Helical" evidence="8">
    <location>
        <begin position="316"/>
        <end position="342"/>
    </location>
</feature>
<comment type="subcellular location">
    <subcellularLocation>
        <location evidence="1">Cell membrane</location>
        <topology evidence="1">Multi-pass membrane protein</topology>
    </subcellularLocation>
</comment>
<dbReference type="InterPro" id="IPR000522">
    <property type="entry name" value="ABC_transptr_permease_BtuC"/>
</dbReference>
<comment type="similarity">
    <text evidence="2">Belongs to the binding-protein-dependent transport system permease family. FecCD subfamily.</text>
</comment>
<keyword evidence="10" id="KW-1185">Reference proteome</keyword>
<feature type="transmembrane region" description="Helical" evidence="8">
    <location>
        <begin position="195"/>
        <end position="213"/>
    </location>
</feature>
<proteinExistence type="inferred from homology"/>